<protein>
    <submittedName>
        <fullName evidence="1">Uncharacterized protein</fullName>
    </submittedName>
</protein>
<name>A0ACB1A704_MELEN</name>
<dbReference type="Proteomes" id="UP001497535">
    <property type="component" value="Unassembled WGS sequence"/>
</dbReference>
<dbReference type="EMBL" id="CAVMJV010000059">
    <property type="protein sequence ID" value="CAK5086033.1"/>
    <property type="molecule type" value="Genomic_DNA"/>
</dbReference>
<accession>A0ACB1A704</accession>
<proteinExistence type="predicted"/>
<sequence length="83" mass="9429">MLNNFLRCSRSKRGRGPRPKAKLAQMRTSAKGSKRNHTKAGELRRAQSETKHMLMNAEVPKRNLIKSGRGQTTFIGLLKILNR</sequence>
<evidence type="ECO:0000313" key="2">
    <source>
        <dbReference type="Proteomes" id="UP001497535"/>
    </source>
</evidence>
<reference evidence="1" key="1">
    <citation type="submission" date="2023-11" db="EMBL/GenBank/DDBJ databases">
        <authorList>
            <person name="Poullet M."/>
        </authorList>
    </citation>
    <scope>NUCLEOTIDE SEQUENCE</scope>
    <source>
        <strain evidence="1">E1834</strain>
    </source>
</reference>
<gene>
    <name evidence="1" type="ORF">MENTE1834_LOCUS33516</name>
</gene>
<organism evidence="1 2">
    <name type="scientific">Meloidogyne enterolobii</name>
    <name type="common">Root-knot nematode worm</name>
    <name type="synonym">Meloidogyne mayaguensis</name>
    <dbReference type="NCBI Taxonomy" id="390850"/>
    <lineage>
        <taxon>Eukaryota</taxon>
        <taxon>Metazoa</taxon>
        <taxon>Ecdysozoa</taxon>
        <taxon>Nematoda</taxon>
        <taxon>Chromadorea</taxon>
        <taxon>Rhabditida</taxon>
        <taxon>Tylenchina</taxon>
        <taxon>Tylenchomorpha</taxon>
        <taxon>Tylenchoidea</taxon>
        <taxon>Meloidogynidae</taxon>
        <taxon>Meloidogyninae</taxon>
        <taxon>Meloidogyne</taxon>
    </lineage>
</organism>
<comment type="caution">
    <text evidence="1">The sequence shown here is derived from an EMBL/GenBank/DDBJ whole genome shotgun (WGS) entry which is preliminary data.</text>
</comment>
<evidence type="ECO:0000313" key="1">
    <source>
        <dbReference type="EMBL" id="CAK5086033.1"/>
    </source>
</evidence>
<keyword evidence="2" id="KW-1185">Reference proteome</keyword>